<gene>
    <name evidence="11" type="ORF">PUNSTDRAFT_128027</name>
</gene>
<dbReference type="EMBL" id="JH687551">
    <property type="protein sequence ID" value="EIN05209.1"/>
    <property type="molecule type" value="Genomic_DNA"/>
</dbReference>
<evidence type="ECO:0000256" key="1">
    <source>
        <dbReference type="ARBA" id="ARBA00004141"/>
    </source>
</evidence>
<keyword evidence="5" id="KW-0571">Peptide transport</keyword>
<feature type="transmembrane region" description="Helical" evidence="10">
    <location>
        <begin position="137"/>
        <end position="156"/>
    </location>
</feature>
<evidence type="ECO:0000313" key="12">
    <source>
        <dbReference type="Proteomes" id="UP000054196"/>
    </source>
</evidence>
<keyword evidence="6" id="KW-0653">Protein transport</keyword>
<evidence type="ECO:0000256" key="7">
    <source>
        <dbReference type="ARBA" id="ARBA00022989"/>
    </source>
</evidence>
<dbReference type="eggNOG" id="KOG2262">
    <property type="taxonomic scope" value="Eukaryota"/>
</dbReference>
<dbReference type="GO" id="GO:0015031">
    <property type="term" value="P:protein transport"/>
    <property type="evidence" value="ECO:0007669"/>
    <property type="project" value="UniProtKB-KW"/>
</dbReference>
<feature type="transmembrane region" description="Helical" evidence="10">
    <location>
        <begin position="738"/>
        <end position="759"/>
    </location>
</feature>
<comment type="similarity">
    <text evidence="2">Belongs to the oligopeptide OPT transporter family.</text>
</comment>
<feature type="transmembrane region" description="Helical" evidence="10">
    <location>
        <begin position="220"/>
        <end position="241"/>
    </location>
</feature>
<evidence type="ECO:0000256" key="9">
    <source>
        <dbReference type="SAM" id="MobiDB-lite"/>
    </source>
</evidence>
<evidence type="ECO:0000313" key="11">
    <source>
        <dbReference type="EMBL" id="EIN05209.1"/>
    </source>
</evidence>
<dbReference type="InterPro" id="IPR004813">
    <property type="entry name" value="OPT"/>
</dbReference>
<dbReference type="NCBIfam" id="TIGR00728">
    <property type="entry name" value="OPT_sfam"/>
    <property type="match status" value="1"/>
</dbReference>
<dbReference type="KEGG" id="psq:PUNSTDRAFT_128027"/>
<dbReference type="OMA" id="MAMVCAY"/>
<feature type="transmembrane region" description="Helical" evidence="10">
    <location>
        <begin position="278"/>
        <end position="295"/>
    </location>
</feature>
<evidence type="ECO:0000256" key="5">
    <source>
        <dbReference type="ARBA" id="ARBA00022856"/>
    </source>
</evidence>
<sequence length="792" mass="87933">MPLGNEGILVQDQTDLNETVLQSFPHVHVNPSINDPNHVLSDDSEKAPSYDSEKKAGIHDDVLTGVDLAHDESGAVLYDENGHEKVLETASDFALALCSLEDDPSLPIYTFRMWFAGLGLAVFGAVLGMLFQFRPQVISVSALFLQLLAFMIGKFLEYVIPGPGSRLHNGNRFWRFMNPGPFNIKEHVGAQIMANTAAGAASACFVFASDDLFYGITVNAGNAIFTLLASQLIGYGFAGLFRSMLVYPTSMIYPQNLIYVNLFDALHRGKGEMMQKKRLKVFWLIVAGVFVYEWFPEYIAPLLGSFNIVCLAARHSDWVTFIFGGANGNEGMGLLGFGVDWANIGSSPFYLPLATQISQYVGWAMNYWVLPTVYATDTWHAKNFPFISQNLFFENGSIYDQNLILNPDFSLNRTAFEIYGQPWQSPSSVIYYLGISLSIGATIVHIGLWHGKEIWDNFMNTFRRAPIDDLHYQKMKVYPEVPMWWYGGVTVGAFIMAMVCAYTEKSHLPWWALIVALVFSILWLPFYGSMNAITGFTPYVTQLFQMLGSAVIPGSSQANMYFELYSGTSLNQAALMLSDLKLGQYTKMPPRATYIVQMAGTIVGGLLNYAIMQTVINNERPILLSNEGTRTWSGQQVQSYNANAVLWGALGKEIYGPKGPYFVVPLGIVIGLALPVIPWLVWRKTNWSWLKLVNTAVLSYNLGDLAGGTNGYINTWMAIGLTSHFYLRKYHASFFRKYNYLFGAAIDGGAQIFVFIFSFSVGGAGGVSPAFPVWALNPAGNSDYCKVTDNQS</sequence>
<feature type="transmembrane region" description="Helical" evidence="10">
    <location>
        <begin position="483"/>
        <end position="502"/>
    </location>
</feature>
<feature type="transmembrane region" description="Helical" evidence="10">
    <location>
        <begin position="113"/>
        <end position="131"/>
    </location>
</feature>
<dbReference type="Pfam" id="PF03169">
    <property type="entry name" value="OPT"/>
    <property type="match status" value="1"/>
</dbReference>
<evidence type="ECO:0000256" key="6">
    <source>
        <dbReference type="ARBA" id="ARBA00022927"/>
    </source>
</evidence>
<evidence type="ECO:0000256" key="2">
    <source>
        <dbReference type="ARBA" id="ARBA00008807"/>
    </source>
</evidence>
<organism evidence="11 12">
    <name type="scientific">Punctularia strigosozonata (strain HHB-11173)</name>
    <name type="common">White-rot fungus</name>
    <dbReference type="NCBI Taxonomy" id="741275"/>
    <lineage>
        <taxon>Eukaryota</taxon>
        <taxon>Fungi</taxon>
        <taxon>Dikarya</taxon>
        <taxon>Basidiomycota</taxon>
        <taxon>Agaricomycotina</taxon>
        <taxon>Agaricomycetes</taxon>
        <taxon>Corticiales</taxon>
        <taxon>Punctulariaceae</taxon>
        <taxon>Punctularia</taxon>
    </lineage>
</organism>
<dbReference type="RefSeq" id="XP_007387612.1">
    <property type="nucleotide sequence ID" value="XM_007387550.1"/>
</dbReference>
<dbReference type="GeneID" id="18878102"/>
<dbReference type="Proteomes" id="UP000054196">
    <property type="component" value="Unassembled WGS sequence"/>
</dbReference>
<dbReference type="AlphaFoldDB" id="R7S5F2"/>
<name>R7S5F2_PUNST</name>
<feature type="compositionally biased region" description="Basic and acidic residues" evidence="9">
    <location>
        <begin position="40"/>
        <end position="52"/>
    </location>
</feature>
<protein>
    <submittedName>
        <fullName evidence="11">OPT oligopeptide transporter</fullName>
    </submittedName>
</protein>
<evidence type="ECO:0000256" key="3">
    <source>
        <dbReference type="ARBA" id="ARBA00022448"/>
    </source>
</evidence>
<evidence type="ECO:0000256" key="10">
    <source>
        <dbReference type="SAM" id="Phobius"/>
    </source>
</evidence>
<reference evidence="12" key="1">
    <citation type="journal article" date="2012" name="Science">
        <title>The Paleozoic origin of enzymatic lignin decomposition reconstructed from 31 fungal genomes.</title>
        <authorList>
            <person name="Floudas D."/>
            <person name="Binder M."/>
            <person name="Riley R."/>
            <person name="Barry K."/>
            <person name="Blanchette R.A."/>
            <person name="Henrissat B."/>
            <person name="Martinez A.T."/>
            <person name="Otillar R."/>
            <person name="Spatafora J.W."/>
            <person name="Yadav J.S."/>
            <person name="Aerts A."/>
            <person name="Benoit I."/>
            <person name="Boyd A."/>
            <person name="Carlson A."/>
            <person name="Copeland A."/>
            <person name="Coutinho P.M."/>
            <person name="de Vries R.P."/>
            <person name="Ferreira P."/>
            <person name="Findley K."/>
            <person name="Foster B."/>
            <person name="Gaskell J."/>
            <person name="Glotzer D."/>
            <person name="Gorecki P."/>
            <person name="Heitman J."/>
            <person name="Hesse C."/>
            <person name="Hori C."/>
            <person name="Igarashi K."/>
            <person name="Jurgens J.A."/>
            <person name="Kallen N."/>
            <person name="Kersten P."/>
            <person name="Kohler A."/>
            <person name="Kuees U."/>
            <person name="Kumar T.K.A."/>
            <person name="Kuo A."/>
            <person name="LaButti K."/>
            <person name="Larrondo L.F."/>
            <person name="Lindquist E."/>
            <person name="Ling A."/>
            <person name="Lombard V."/>
            <person name="Lucas S."/>
            <person name="Lundell T."/>
            <person name="Martin R."/>
            <person name="McLaughlin D.J."/>
            <person name="Morgenstern I."/>
            <person name="Morin E."/>
            <person name="Murat C."/>
            <person name="Nagy L.G."/>
            <person name="Nolan M."/>
            <person name="Ohm R.A."/>
            <person name="Patyshakuliyeva A."/>
            <person name="Rokas A."/>
            <person name="Ruiz-Duenas F.J."/>
            <person name="Sabat G."/>
            <person name="Salamov A."/>
            <person name="Samejima M."/>
            <person name="Schmutz J."/>
            <person name="Slot J.C."/>
            <person name="St John F."/>
            <person name="Stenlid J."/>
            <person name="Sun H."/>
            <person name="Sun S."/>
            <person name="Syed K."/>
            <person name="Tsang A."/>
            <person name="Wiebenga A."/>
            <person name="Young D."/>
            <person name="Pisabarro A."/>
            <person name="Eastwood D.C."/>
            <person name="Martin F."/>
            <person name="Cullen D."/>
            <person name="Grigoriev I.V."/>
            <person name="Hibbett D.S."/>
        </authorList>
    </citation>
    <scope>NUCLEOTIDE SEQUENCE [LARGE SCALE GENOMIC DNA]</scope>
    <source>
        <strain evidence="12">HHB-11173 SS5</strain>
    </source>
</reference>
<keyword evidence="7 10" id="KW-1133">Transmembrane helix</keyword>
<feature type="transmembrane region" description="Helical" evidence="10">
    <location>
        <begin position="429"/>
        <end position="449"/>
    </location>
</feature>
<dbReference type="GO" id="GO:0035673">
    <property type="term" value="F:oligopeptide transmembrane transporter activity"/>
    <property type="evidence" value="ECO:0007669"/>
    <property type="project" value="InterPro"/>
</dbReference>
<evidence type="ECO:0000256" key="4">
    <source>
        <dbReference type="ARBA" id="ARBA00022692"/>
    </source>
</evidence>
<dbReference type="OrthoDB" id="9986677at2759"/>
<feature type="transmembrane region" description="Helical" evidence="10">
    <location>
        <begin position="661"/>
        <end position="682"/>
    </location>
</feature>
<dbReference type="PANTHER" id="PTHR22601">
    <property type="entry name" value="ISP4 LIKE PROTEIN"/>
    <property type="match status" value="1"/>
</dbReference>
<accession>R7S5F2</accession>
<keyword evidence="4 10" id="KW-0812">Transmembrane</keyword>
<feature type="transmembrane region" description="Helical" evidence="10">
    <location>
        <begin position="508"/>
        <end position="527"/>
    </location>
</feature>
<evidence type="ECO:0000256" key="8">
    <source>
        <dbReference type="ARBA" id="ARBA00023136"/>
    </source>
</evidence>
<feature type="transmembrane region" description="Helical" evidence="10">
    <location>
        <begin position="188"/>
        <end position="208"/>
    </location>
</feature>
<dbReference type="HOGENOM" id="CLU_004965_3_0_1"/>
<keyword evidence="3" id="KW-0813">Transport</keyword>
<keyword evidence="8 10" id="KW-0472">Membrane</keyword>
<keyword evidence="12" id="KW-1185">Reference proteome</keyword>
<comment type="subcellular location">
    <subcellularLocation>
        <location evidence="1">Membrane</location>
        <topology evidence="1">Multi-pass membrane protein</topology>
    </subcellularLocation>
</comment>
<dbReference type="InterPro" id="IPR004648">
    <property type="entry name" value="Oligpept_transpt"/>
</dbReference>
<dbReference type="GO" id="GO:0016020">
    <property type="term" value="C:membrane"/>
    <property type="evidence" value="ECO:0007669"/>
    <property type="project" value="UniProtKB-SubCell"/>
</dbReference>
<feature type="transmembrane region" description="Helical" evidence="10">
    <location>
        <begin position="592"/>
        <end position="611"/>
    </location>
</feature>
<feature type="region of interest" description="Disordered" evidence="9">
    <location>
        <begin position="32"/>
        <end position="52"/>
    </location>
</feature>
<proteinExistence type="inferred from homology"/>